<dbReference type="Proteomes" id="UP000198916">
    <property type="component" value="Unassembled WGS sequence"/>
</dbReference>
<dbReference type="InterPro" id="IPR010982">
    <property type="entry name" value="Lambda_DNA-bd_dom_sf"/>
</dbReference>
<name>A0A1H7TX61_9SPHI</name>
<evidence type="ECO:0000313" key="3">
    <source>
        <dbReference type="Proteomes" id="UP000198916"/>
    </source>
</evidence>
<reference evidence="3" key="1">
    <citation type="submission" date="2016-10" db="EMBL/GenBank/DDBJ databases">
        <authorList>
            <person name="Varghese N."/>
            <person name="Submissions S."/>
        </authorList>
    </citation>
    <scope>NUCLEOTIDE SEQUENCE [LARGE SCALE GENOMIC DNA]</scope>
    <source>
        <strain evidence="3">Jip14</strain>
    </source>
</reference>
<dbReference type="CDD" id="cd00093">
    <property type="entry name" value="HTH_XRE"/>
    <property type="match status" value="1"/>
</dbReference>
<proteinExistence type="predicted"/>
<gene>
    <name evidence="2" type="ORF">SAMN05421740_112136</name>
</gene>
<protein>
    <submittedName>
        <fullName evidence="2">Helix-turn-helix</fullName>
    </submittedName>
</protein>
<feature type="domain" description="HTH cro/C1-type" evidence="1">
    <location>
        <begin position="12"/>
        <end position="56"/>
    </location>
</feature>
<dbReference type="OrthoDB" id="708916at2"/>
<keyword evidence="3" id="KW-1185">Reference proteome</keyword>
<dbReference type="Pfam" id="PF01381">
    <property type="entry name" value="HTH_3"/>
    <property type="match status" value="1"/>
</dbReference>
<evidence type="ECO:0000313" key="2">
    <source>
        <dbReference type="EMBL" id="SEL89155.1"/>
    </source>
</evidence>
<dbReference type="STRING" id="332977.SAMN05421740_112136"/>
<dbReference type="AlphaFoldDB" id="A0A1H7TX61"/>
<dbReference type="EMBL" id="FNZR01000012">
    <property type="protein sequence ID" value="SEL89155.1"/>
    <property type="molecule type" value="Genomic_DNA"/>
</dbReference>
<accession>A0A1H7TX61</accession>
<dbReference type="PROSITE" id="PS50943">
    <property type="entry name" value="HTH_CROC1"/>
    <property type="match status" value="1"/>
</dbReference>
<dbReference type="InterPro" id="IPR001387">
    <property type="entry name" value="Cro/C1-type_HTH"/>
</dbReference>
<evidence type="ECO:0000259" key="1">
    <source>
        <dbReference type="PROSITE" id="PS50943"/>
    </source>
</evidence>
<dbReference type="Gene3D" id="1.10.260.40">
    <property type="entry name" value="lambda repressor-like DNA-binding domains"/>
    <property type="match status" value="1"/>
</dbReference>
<dbReference type="SUPFAM" id="SSF47413">
    <property type="entry name" value="lambda repressor-like DNA-binding domains"/>
    <property type="match status" value="1"/>
</dbReference>
<dbReference type="GO" id="GO:0003677">
    <property type="term" value="F:DNA binding"/>
    <property type="evidence" value="ECO:0007669"/>
    <property type="project" value="InterPro"/>
</dbReference>
<dbReference type="SMART" id="SM00530">
    <property type="entry name" value="HTH_XRE"/>
    <property type="match status" value="1"/>
</dbReference>
<sequence>MDGSSKIIGENVAEIRDAIGLSQKDFASLAGISRATLVNIESGNKPIKVVSLDKIAGFSTIGLDKLSKRGFKPPDNLREKLLQLYKNSPEIYVILSGTPSIPYIIKYRVLKIDFLNTPKERGKIVKFVDDNYGWKITGNSLTNALKRMPDLIKIEPHPSKGGTNVYSRKK</sequence>
<dbReference type="RefSeq" id="WP_090608976.1">
    <property type="nucleotide sequence ID" value="NZ_FNZR01000012.1"/>
</dbReference>
<organism evidence="2 3">
    <name type="scientific">Parapedobacter koreensis</name>
    <dbReference type="NCBI Taxonomy" id="332977"/>
    <lineage>
        <taxon>Bacteria</taxon>
        <taxon>Pseudomonadati</taxon>
        <taxon>Bacteroidota</taxon>
        <taxon>Sphingobacteriia</taxon>
        <taxon>Sphingobacteriales</taxon>
        <taxon>Sphingobacteriaceae</taxon>
        <taxon>Parapedobacter</taxon>
    </lineage>
</organism>